<dbReference type="Proteomes" id="UP001139648">
    <property type="component" value="Unassembled WGS sequence"/>
</dbReference>
<dbReference type="RefSeq" id="WP_276082955.1">
    <property type="nucleotide sequence ID" value="NZ_BAABKA010000063.1"/>
</dbReference>
<sequence length="43" mass="4710">MPIYVEPPGYQPGGRDGGGWNRSCAGCTAVLGSTFYRHRILLR</sequence>
<dbReference type="EMBL" id="JAMZEB010000002">
    <property type="protein sequence ID" value="MCP2356877.1"/>
    <property type="molecule type" value="Genomic_DNA"/>
</dbReference>
<reference evidence="1" key="1">
    <citation type="submission" date="2022-06" db="EMBL/GenBank/DDBJ databases">
        <title>Sequencing the genomes of 1000 actinobacteria strains.</title>
        <authorList>
            <person name="Klenk H.-P."/>
        </authorList>
    </citation>
    <scope>NUCLEOTIDE SEQUENCE</scope>
    <source>
        <strain evidence="1">DSM 46694</strain>
    </source>
</reference>
<evidence type="ECO:0000313" key="2">
    <source>
        <dbReference type="Proteomes" id="UP001139648"/>
    </source>
</evidence>
<name>A0A9X2GFU1_9ACTN</name>
<evidence type="ECO:0000313" key="1">
    <source>
        <dbReference type="EMBL" id="MCP2356877.1"/>
    </source>
</evidence>
<comment type="caution">
    <text evidence="1">The sequence shown here is derived from an EMBL/GenBank/DDBJ whole genome shotgun (WGS) entry which is preliminary data.</text>
</comment>
<gene>
    <name evidence="1" type="ORF">HD597_003897</name>
</gene>
<organism evidence="1 2">
    <name type="scientific">Nonomuraea thailandensis</name>
    <dbReference type="NCBI Taxonomy" id="1188745"/>
    <lineage>
        <taxon>Bacteria</taxon>
        <taxon>Bacillati</taxon>
        <taxon>Actinomycetota</taxon>
        <taxon>Actinomycetes</taxon>
        <taxon>Streptosporangiales</taxon>
        <taxon>Streptosporangiaceae</taxon>
        <taxon>Nonomuraea</taxon>
    </lineage>
</organism>
<keyword evidence="2" id="KW-1185">Reference proteome</keyword>
<dbReference type="AlphaFoldDB" id="A0A9X2GFU1"/>
<accession>A0A9X2GFU1</accession>
<protein>
    <submittedName>
        <fullName evidence="1">Uncharacterized protein</fullName>
    </submittedName>
</protein>
<proteinExistence type="predicted"/>